<dbReference type="SUPFAM" id="SSF103473">
    <property type="entry name" value="MFS general substrate transporter"/>
    <property type="match status" value="1"/>
</dbReference>
<dbReference type="InterPro" id="IPR020846">
    <property type="entry name" value="MFS_dom"/>
</dbReference>
<feature type="transmembrane region" description="Helical" evidence="6">
    <location>
        <begin position="257"/>
        <end position="275"/>
    </location>
</feature>
<keyword evidence="9" id="KW-1185">Reference proteome</keyword>
<comment type="subcellular location">
    <subcellularLocation>
        <location evidence="1">Membrane</location>
        <topology evidence="1">Multi-pass membrane protein</topology>
    </subcellularLocation>
</comment>
<dbReference type="GO" id="GO:0016020">
    <property type="term" value="C:membrane"/>
    <property type="evidence" value="ECO:0007669"/>
    <property type="project" value="UniProtKB-SubCell"/>
</dbReference>
<feature type="transmembrane region" description="Helical" evidence="6">
    <location>
        <begin position="394"/>
        <end position="420"/>
    </location>
</feature>
<feature type="transmembrane region" description="Helical" evidence="6">
    <location>
        <begin position="328"/>
        <end position="346"/>
    </location>
</feature>
<evidence type="ECO:0000256" key="3">
    <source>
        <dbReference type="ARBA" id="ARBA00022989"/>
    </source>
</evidence>
<evidence type="ECO:0000313" key="9">
    <source>
        <dbReference type="Proteomes" id="UP000240883"/>
    </source>
</evidence>
<name>A0A2T2NHH6_CORCC</name>
<feature type="transmembrane region" description="Helical" evidence="6">
    <location>
        <begin position="217"/>
        <end position="237"/>
    </location>
</feature>
<evidence type="ECO:0000256" key="5">
    <source>
        <dbReference type="SAM" id="MobiDB-lite"/>
    </source>
</evidence>
<feature type="transmembrane region" description="Helical" evidence="6">
    <location>
        <begin position="287"/>
        <end position="307"/>
    </location>
</feature>
<evidence type="ECO:0000256" key="6">
    <source>
        <dbReference type="SAM" id="Phobius"/>
    </source>
</evidence>
<evidence type="ECO:0000259" key="7">
    <source>
        <dbReference type="PROSITE" id="PS50850"/>
    </source>
</evidence>
<feature type="transmembrane region" description="Helical" evidence="6">
    <location>
        <begin position="60"/>
        <end position="85"/>
    </location>
</feature>
<gene>
    <name evidence="8" type="ORF">BS50DRAFT_611789</name>
</gene>
<organism evidence="8 9">
    <name type="scientific">Corynespora cassiicola Philippines</name>
    <dbReference type="NCBI Taxonomy" id="1448308"/>
    <lineage>
        <taxon>Eukaryota</taxon>
        <taxon>Fungi</taxon>
        <taxon>Dikarya</taxon>
        <taxon>Ascomycota</taxon>
        <taxon>Pezizomycotina</taxon>
        <taxon>Dothideomycetes</taxon>
        <taxon>Pleosporomycetidae</taxon>
        <taxon>Pleosporales</taxon>
        <taxon>Corynesporascaceae</taxon>
        <taxon>Corynespora</taxon>
    </lineage>
</organism>
<feature type="transmembrane region" description="Helical" evidence="6">
    <location>
        <begin position="97"/>
        <end position="120"/>
    </location>
</feature>
<feature type="transmembrane region" description="Helical" evidence="6">
    <location>
        <begin position="366"/>
        <end position="387"/>
    </location>
</feature>
<dbReference type="Pfam" id="PF07690">
    <property type="entry name" value="MFS_1"/>
    <property type="match status" value="1"/>
</dbReference>
<feature type="domain" description="Major facilitator superfamily (MFS) profile" evidence="7">
    <location>
        <begin position="62"/>
        <end position="529"/>
    </location>
</feature>
<evidence type="ECO:0000256" key="4">
    <source>
        <dbReference type="ARBA" id="ARBA00023136"/>
    </source>
</evidence>
<feature type="transmembrane region" description="Helical" evidence="6">
    <location>
        <begin position="505"/>
        <end position="524"/>
    </location>
</feature>
<feature type="region of interest" description="Disordered" evidence="5">
    <location>
        <begin position="18"/>
        <end position="51"/>
    </location>
</feature>
<keyword evidence="2 6" id="KW-0812">Transmembrane</keyword>
<evidence type="ECO:0000256" key="2">
    <source>
        <dbReference type="ARBA" id="ARBA00022692"/>
    </source>
</evidence>
<dbReference type="GO" id="GO:0022857">
    <property type="term" value="F:transmembrane transporter activity"/>
    <property type="evidence" value="ECO:0007669"/>
    <property type="project" value="InterPro"/>
</dbReference>
<feature type="transmembrane region" description="Helical" evidence="6">
    <location>
        <begin position="153"/>
        <end position="174"/>
    </location>
</feature>
<evidence type="ECO:0000313" key="8">
    <source>
        <dbReference type="EMBL" id="PSN64488.1"/>
    </source>
</evidence>
<dbReference type="InterPro" id="IPR036259">
    <property type="entry name" value="MFS_trans_sf"/>
</dbReference>
<protein>
    <submittedName>
        <fullName evidence="8">MFS general substrate transporter</fullName>
    </submittedName>
</protein>
<dbReference type="InterPro" id="IPR011701">
    <property type="entry name" value="MFS"/>
</dbReference>
<dbReference type="OrthoDB" id="2130629at2759"/>
<proteinExistence type="predicted"/>
<sequence length="535" mass="56931">MSRSSTSIELEEYPASVLPPAALHPKDAATPVTDDARPINPPPNAISAEQTDNPNRATTAIVLTTVTCVTMISSLLSGVVTTALPTMARELPLAQNVMLWPISIYALTCGCTLLLLGSLADVLGSRVMYLTGCVLQSIFTLACGLAQTGTQIILFRALAGIAISFCLPSAVSIITSTFPEGKRRNIAFASMGGGQPIGFSLGLTLGGVFSDTIGWRWGFHIAAIINTAVFCVGFFGLPKGDEMQTNVWARLKADIDWIGIAIGSASLAMLSYSFASITEDSSKIKTPATLALLIISIALIPTFIAWVGRQEKLGRPAIIPNSLWRNRIFTTICIGVFVTWGVFNAMESWLTLFFQDVQKISATQTSVRFLPGPIAGALSNVVIGLIAHRVRADWAVIFGVSLTAVGALLMCIIDPAWSYWACAFPAIFLNPIGADALFTISNLVITSVFPGKTQALAGGVFNTIAQVGKSVGLATSAVIAGSVTQQSHYEHKESPPALMEGFRAAFWYLFALSAATVLMFIWGLRGIGKVGMKRE</sequence>
<dbReference type="AlphaFoldDB" id="A0A2T2NHH6"/>
<evidence type="ECO:0000256" key="1">
    <source>
        <dbReference type="ARBA" id="ARBA00004141"/>
    </source>
</evidence>
<feature type="transmembrane region" description="Helical" evidence="6">
    <location>
        <begin position="186"/>
        <end position="205"/>
    </location>
</feature>
<accession>A0A2T2NHH6</accession>
<dbReference type="PANTHER" id="PTHR42718">
    <property type="entry name" value="MAJOR FACILITATOR SUPERFAMILY MULTIDRUG TRANSPORTER MFSC"/>
    <property type="match status" value="1"/>
</dbReference>
<keyword evidence="3 6" id="KW-1133">Transmembrane helix</keyword>
<feature type="transmembrane region" description="Helical" evidence="6">
    <location>
        <begin position="127"/>
        <end position="147"/>
    </location>
</feature>
<dbReference type="EMBL" id="KZ678138">
    <property type="protein sequence ID" value="PSN64488.1"/>
    <property type="molecule type" value="Genomic_DNA"/>
</dbReference>
<dbReference type="PROSITE" id="PS50850">
    <property type="entry name" value="MFS"/>
    <property type="match status" value="1"/>
</dbReference>
<reference evidence="8 9" key="1">
    <citation type="journal article" date="2018" name="Front. Microbiol.">
        <title>Genome-Wide Analysis of Corynespora cassiicola Leaf Fall Disease Putative Effectors.</title>
        <authorList>
            <person name="Lopez D."/>
            <person name="Ribeiro S."/>
            <person name="Label P."/>
            <person name="Fumanal B."/>
            <person name="Venisse J.S."/>
            <person name="Kohler A."/>
            <person name="de Oliveira R.R."/>
            <person name="Labutti K."/>
            <person name="Lipzen A."/>
            <person name="Lail K."/>
            <person name="Bauer D."/>
            <person name="Ohm R.A."/>
            <person name="Barry K.W."/>
            <person name="Spatafora J."/>
            <person name="Grigoriev I.V."/>
            <person name="Martin F.M."/>
            <person name="Pujade-Renaud V."/>
        </authorList>
    </citation>
    <scope>NUCLEOTIDE SEQUENCE [LARGE SCALE GENOMIC DNA]</scope>
    <source>
        <strain evidence="8 9">Philippines</strain>
    </source>
</reference>
<dbReference type="Gene3D" id="1.20.1250.20">
    <property type="entry name" value="MFS general substrate transporter like domains"/>
    <property type="match status" value="2"/>
</dbReference>
<dbReference type="Proteomes" id="UP000240883">
    <property type="component" value="Unassembled WGS sequence"/>
</dbReference>
<keyword evidence="4 6" id="KW-0472">Membrane</keyword>
<dbReference type="PANTHER" id="PTHR42718:SF27">
    <property type="entry name" value="TRANSPORTER, PUTATIVE-RELATED"/>
    <property type="match status" value="1"/>
</dbReference>